<keyword evidence="2" id="KW-1185">Reference proteome</keyword>
<feature type="non-terminal residue" evidence="1">
    <location>
        <position position="1"/>
    </location>
</feature>
<name>A0ABN7XAQ1_GIGMA</name>
<reference evidence="1 2" key="1">
    <citation type="submission" date="2021-06" db="EMBL/GenBank/DDBJ databases">
        <authorList>
            <person name="Kallberg Y."/>
            <person name="Tangrot J."/>
            <person name="Rosling A."/>
        </authorList>
    </citation>
    <scope>NUCLEOTIDE SEQUENCE [LARGE SCALE GENOMIC DNA]</scope>
    <source>
        <strain evidence="1 2">120-4 pot B 10/14</strain>
    </source>
</reference>
<organism evidence="1 2">
    <name type="scientific">Gigaspora margarita</name>
    <dbReference type="NCBI Taxonomy" id="4874"/>
    <lineage>
        <taxon>Eukaryota</taxon>
        <taxon>Fungi</taxon>
        <taxon>Fungi incertae sedis</taxon>
        <taxon>Mucoromycota</taxon>
        <taxon>Glomeromycotina</taxon>
        <taxon>Glomeromycetes</taxon>
        <taxon>Diversisporales</taxon>
        <taxon>Gigasporaceae</taxon>
        <taxon>Gigaspora</taxon>
    </lineage>
</organism>
<dbReference type="EMBL" id="CAJVQB010102054">
    <property type="protein sequence ID" value="CAG8850629.1"/>
    <property type="molecule type" value="Genomic_DNA"/>
</dbReference>
<gene>
    <name evidence="1" type="ORF">GMARGA_LOCUS40309</name>
</gene>
<evidence type="ECO:0000313" key="1">
    <source>
        <dbReference type="EMBL" id="CAG8850629.1"/>
    </source>
</evidence>
<accession>A0ABN7XAQ1</accession>
<evidence type="ECO:0000313" key="2">
    <source>
        <dbReference type="Proteomes" id="UP000789901"/>
    </source>
</evidence>
<sequence>HCALFVSSLASWLLIVNALEIGYHYFVLVAHHHYFVVDALVNWALPCQPSSILLLEIPF</sequence>
<dbReference type="Proteomes" id="UP000789901">
    <property type="component" value="Unassembled WGS sequence"/>
</dbReference>
<comment type="caution">
    <text evidence="1">The sequence shown here is derived from an EMBL/GenBank/DDBJ whole genome shotgun (WGS) entry which is preliminary data.</text>
</comment>
<protein>
    <submittedName>
        <fullName evidence="1">23942_t:CDS:1</fullName>
    </submittedName>
</protein>
<proteinExistence type="predicted"/>